<feature type="transmembrane region" description="Helical" evidence="1">
    <location>
        <begin position="310"/>
        <end position="329"/>
    </location>
</feature>
<feature type="transmembrane region" description="Helical" evidence="1">
    <location>
        <begin position="179"/>
        <end position="198"/>
    </location>
</feature>
<sequence length="425" mass="47159">MNFVPNIPDEIVHFLLVLVFSLLIGLEQRRHHSSKEAAELFGTDRTFTFIGLLGYLLIVVNEKSFIPFLTGFVILGLLLGIHYYLKIKEQQKYGLTSVILALLTYSIPLLIMTQPIWLTLSFVVAILVITEMKDEFVTIMQKVSQDEFITLAKFIAFAGIILPLLPHENISDSIPVSPYHIWLAIVVVSGISYASYLLKKLVFPKSSLTITGILGGLYSSTATTVILARKEKSESLGAEAVSAIMMANGMMYLRILLLAFLFNTAVALRLVIPFLLLFVVSMVLSRTALMKAEKQEITGKQVESTNRNPLEFRTALVFGLLFVLFGLITHYVSQAYGSAGVTTLAFVVGVTDIDPFLMNLLQQKSTLDVFVVALAILNATNSNNLLKMIYALSLSSKTVKRRMSLHFGILLAAGILCSIWFYVIK</sequence>
<keyword evidence="7" id="KW-1185">Reference proteome</keyword>
<dbReference type="EMBL" id="BLAU01000001">
    <property type="protein sequence ID" value="GET21673.1"/>
    <property type="molecule type" value="Genomic_DNA"/>
</dbReference>
<name>A0A2P8C8F3_9BACT</name>
<keyword evidence="1" id="KW-0472">Membrane</keyword>
<feature type="transmembrane region" description="Helical" evidence="1">
    <location>
        <begin position="12"/>
        <end position="28"/>
    </location>
</feature>
<dbReference type="EMBL" id="PYGC01000010">
    <property type="protein sequence ID" value="PSK81243.1"/>
    <property type="molecule type" value="Genomic_DNA"/>
</dbReference>
<feature type="domain" description="MgtC/SapB/SrpB/YhiD N-terminal" evidence="2">
    <location>
        <begin position="15"/>
        <end position="136"/>
    </location>
</feature>
<dbReference type="Proteomes" id="UP000396862">
    <property type="component" value="Unassembled WGS sequence"/>
</dbReference>
<organism evidence="5 6">
    <name type="scientific">Prolixibacter denitrificans</name>
    <dbReference type="NCBI Taxonomy" id="1541063"/>
    <lineage>
        <taxon>Bacteria</taxon>
        <taxon>Pseudomonadati</taxon>
        <taxon>Bacteroidota</taxon>
        <taxon>Bacteroidia</taxon>
        <taxon>Marinilabiliales</taxon>
        <taxon>Prolixibacteraceae</taxon>
        <taxon>Prolixibacter</taxon>
    </lineage>
</organism>
<evidence type="ECO:0000313" key="7">
    <source>
        <dbReference type="Proteomes" id="UP000396862"/>
    </source>
</evidence>
<dbReference type="RefSeq" id="WP_106543238.1">
    <property type="nucleotide sequence ID" value="NZ_BLAU01000001.1"/>
</dbReference>
<feature type="transmembrane region" description="Helical" evidence="1">
    <location>
        <begin position="40"/>
        <end position="59"/>
    </location>
</feature>
<feature type="transmembrane region" description="Helical" evidence="1">
    <location>
        <begin position="148"/>
        <end position="167"/>
    </location>
</feature>
<dbReference type="OrthoDB" id="9813718at2"/>
<dbReference type="Pfam" id="PF13194">
    <property type="entry name" value="DUF4010"/>
    <property type="match status" value="1"/>
</dbReference>
<comment type="caution">
    <text evidence="5">The sequence shown here is derived from an EMBL/GenBank/DDBJ whole genome shotgun (WGS) entry which is preliminary data.</text>
</comment>
<feature type="transmembrane region" description="Helical" evidence="1">
    <location>
        <begin position="369"/>
        <end position="392"/>
    </location>
</feature>
<dbReference type="Proteomes" id="UP000240621">
    <property type="component" value="Unassembled WGS sequence"/>
</dbReference>
<reference evidence="5 6" key="1">
    <citation type="submission" date="2018-03" db="EMBL/GenBank/DDBJ databases">
        <title>Genomic Encyclopedia of Archaeal and Bacterial Type Strains, Phase II (KMG-II): from individual species to whole genera.</title>
        <authorList>
            <person name="Goeker M."/>
        </authorList>
    </citation>
    <scope>NUCLEOTIDE SEQUENCE [LARGE SCALE GENOMIC DNA]</scope>
    <source>
        <strain evidence="5 6">DSM 27267</strain>
    </source>
</reference>
<evidence type="ECO:0000313" key="6">
    <source>
        <dbReference type="Proteomes" id="UP000240621"/>
    </source>
</evidence>
<feature type="transmembrane region" description="Helical" evidence="1">
    <location>
        <begin position="404"/>
        <end position="424"/>
    </location>
</feature>
<evidence type="ECO:0000259" key="3">
    <source>
        <dbReference type="Pfam" id="PF13194"/>
    </source>
</evidence>
<protein>
    <submittedName>
        <fullName evidence="5">Uncharacterized membrane protein (DUF4010 family)</fullName>
    </submittedName>
</protein>
<feature type="domain" description="DUF4010" evidence="3">
    <location>
        <begin position="186"/>
        <end position="394"/>
    </location>
</feature>
<keyword evidence="1" id="KW-0812">Transmembrane</keyword>
<accession>A0A2P8C8F3</accession>
<evidence type="ECO:0000313" key="5">
    <source>
        <dbReference type="EMBL" id="PSK81243.1"/>
    </source>
</evidence>
<feature type="transmembrane region" description="Helical" evidence="1">
    <location>
        <begin position="268"/>
        <end position="289"/>
    </location>
</feature>
<proteinExistence type="predicted"/>
<evidence type="ECO:0000259" key="2">
    <source>
        <dbReference type="Pfam" id="PF02308"/>
    </source>
</evidence>
<evidence type="ECO:0000256" key="1">
    <source>
        <dbReference type="SAM" id="Phobius"/>
    </source>
</evidence>
<dbReference type="Pfam" id="PF02308">
    <property type="entry name" value="MgtC"/>
    <property type="match status" value="1"/>
</dbReference>
<feature type="transmembrane region" description="Helical" evidence="1">
    <location>
        <begin position="240"/>
        <end position="262"/>
    </location>
</feature>
<feature type="transmembrane region" description="Helical" evidence="1">
    <location>
        <begin position="65"/>
        <end position="85"/>
    </location>
</feature>
<dbReference type="PANTHER" id="PTHR39084">
    <property type="entry name" value="MEMBRANE PROTEIN-RELATED"/>
    <property type="match status" value="1"/>
</dbReference>
<keyword evidence="1" id="KW-1133">Transmembrane helix</keyword>
<dbReference type="InterPro" id="IPR049177">
    <property type="entry name" value="MgtC_SapB_SrpB_YhiD_N"/>
</dbReference>
<feature type="transmembrane region" description="Helical" evidence="1">
    <location>
        <begin position="210"/>
        <end position="228"/>
    </location>
</feature>
<reference evidence="4 7" key="2">
    <citation type="submission" date="2019-10" db="EMBL/GenBank/DDBJ databases">
        <title>Prolixibacter strains distinguished by the presence of nitrate reductase genes were adept at nitrate-dependent anaerobic corrosion of metallic iron and carbon steel.</title>
        <authorList>
            <person name="Iino T."/>
            <person name="Shono N."/>
            <person name="Ito K."/>
            <person name="Nakamura R."/>
            <person name="Sueoka K."/>
            <person name="Harayama S."/>
            <person name="Ohkuma M."/>
        </authorList>
    </citation>
    <scope>NUCLEOTIDE SEQUENCE [LARGE SCALE GENOMIC DNA]</scope>
    <source>
        <strain evidence="4 7">MIC1-1</strain>
    </source>
</reference>
<gene>
    <name evidence="5" type="ORF">CLV93_11027</name>
    <name evidence="4" type="ORF">JCM18694_19190</name>
</gene>
<dbReference type="InterPro" id="IPR025105">
    <property type="entry name" value="DUF4010"/>
</dbReference>
<evidence type="ECO:0000313" key="4">
    <source>
        <dbReference type="EMBL" id="GET21673.1"/>
    </source>
</evidence>
<dbReference type="PANTHER" id="PTHR39084:SF1">
    <property type="entry name" value="DUF4010 DOMAIN-CONTAINING PROTEIN"/>
    <property type="match status" value="1"/>
</dbReference>
<dbReference type="AlphaFoldDB" id="A0A2P8C8F3"/>
<feature type="transmembrane region" description="Helical" evidence="1">
    <location>
        <begin position="97"/>
        <end position="128"/>
    </location>
</feature>